<keyword evidence="3" id="KW-0378">Hydrolase</keyword>
<dbReference type="EC" id="3.1.3.48" evidence="2"/>
<dbReference type="PIRSF" id="PIRSF016557">
    <property type="entry name" value="Caps_synth_CpsB"/>
    <property type="match status" value="1"/>
</dbReference>
<dbReference type="GO" id="GO:0004725">
    <property type="term" value="F:protein tyrosine phosphatase activity"/>
    <property type="evidence" value="ECO:0007669"/>
    <property type="project" value="UniProtKB-EC"/>
</dbReference>
<dbReference type="SUPFAM" id="SSF51556">
    <property type="entry name" value="Metallo-dependent hydrolases"/>
    <property type="match status" value="1"/>
</dbReference>
<dbReference type="GO" id="GO:0045227">
    <property type="term" value="P:capsule polysaccharide biosynthetic process"/>
    <property type="evidence" value="ECO:0007669"/>
    <property type="project" value="UniProtKB-UniPathway"/>
</dbReference>
<evidence type="ECO:0000256" key="5">
    <source>
        <dbReference type="ARBA" id="ARBA00051722"/>
    </source>
</evidence>
<comment type="similarity">
    <text evidence="1">Belongs to the metallo-dependent hydrolases superfamily. CpsB/CapC family.</text>
</comment>
<dbReference type="InterPro" id="IPR016667">
    <property type="entry name" value="Caps_polysacc_synth_CpsB/CapC"/>
</dbReference>
<dbReference type="Proteomes" id="UP000262969">
    <property type="component" value="Unassembled WGS sequence"/>
</dbReference>
<evidence type="ECO:0000256" key="2">
    <source>
        <dbReference type="ARBA" id="ARBA00013064"/>
    </source>
</evidence>
<dbReference type="Pfam" id="PF19567">
    <property type="entry name" value="CpsB_CapC"/>
    <property type="match status" value="1"/>
</dbReference>
<dbReference type="AlphaFoldDB" id="A0A3D2X1Q3"/>
<protein>
    <recommendedName>
        <fullName evidence="2">protein-tyrosine-phosphatase</fullName>
        <ecNumber evidence="2">3.1.3.48</ecNumber>
    </recommendedName>
</protein>
<keyword evidence="4" id="KW-0904">Protein phosphatase</keyword>
<accession>A0A3D2X1Q3</accession>
<evidence type="ECO:0000256" key="1">
    <source>
        <dbReference type="ARBA" id="ARBA00005750"/>
    </source>
</evidence>
<evidence type="ECO:0000313" key="7">
    <source>
        <dbReference type="Proteomes" id="UP000262969"/>
    </source>
</evidence>
<comment type="caution">
    <text evidence="6">The sequence shown here is derived from an EMBL/GenBank/DDBJ whole genome shotgun (WGS) entry which is preliminary data.</text>
</comment>
<dbReference type="InterPro" id="IPR032466">
    <property type="entry name" value="Metal_Hydrolase"/>
</dbReference>
<dbReference type="UniPathway" id="UPA00934"/>
<evidence type="ECO:0000313" key="6">
    <source>
        <dbReference type="EMBL" id="HCL01042.1"/>
    </source>
</evidence>
<dbReference type="PANTHER" id="PTHR39181:SF1">
    <property type="entry name" value="TYROSINE-PROTEIN PHOSPHATASE YWQE"/>
    <property type="match status" value="1"/>
</dbReference>
<comment type="catalytic activity">
    <reaction evidence="5">
        <text>O-phospho-L-tyrosyl-[protein] + H2O = L-tyrosyl-[protein] + phosphate</text>
        <dbReference type="Rhea" id="RHEA:10684"/>
        <dbReference type="Rhea" id="RHEA-COMP:10136"/>
        <dbReference type="Rhea" id="RHEA-COMP:20101"/>
        <dbReference type="ChEBI" id="CHEBI:15377"/>
        <dbReference type="ChEBI" id="CHEBI:43474"/>
        <dbReference type="ChEBI" id="CHEBI:46858"/>
        <dbReference type="ChEBI" id="CHEBI:61978"/>
        <dbReference type="EC" id="3.1.3.48"/>
    </reaction>
</comment>
<evidence type="ECO:0000256" key="4">
    <source>
        <dbReference type="ARBA" id="ARBA00022912"/>
    </source>
</evidence>
<gene>
    <name evidence="6" type="ORF">DHW61_01220</name>
</gene>
<organism evidence="6 7">
    <name type="scientific">Lachnoclostridium phytofermentans</name>
    <dbReference type="NCBI Taxonomy" id="66219"/>
    <lineage>
        <taxon>Bacteria</taxon>
        <taxon>Bacillati</taxon>
        <taxon>Bacillota</taxon>
        <taxon>Clostridia</taxon>
        <taxon>Lachnospirales</taxon>
        <taxon>Lachnospiraceae</taxon>
    </lineage>
</organism>
<dbReference type="Gene3D" id="3.20.20.140">
    <property type="entry name" value="Metal-dependent hydrolases"/>
    <property type="match status" value="1"/>
</dbReference>
<sequence length="281" mass="32712">MNDISFLSGKGCLAAFFKLISYCRGEILLNQWTDIHSHILPSVDDGSENLKQTRNMLKIAHEEGIIHIIATPHYGVGYINPDIQELQKKLELVREEAKKIDPNFKIDLGNELYYSEDIIEHLKESKALTMAGTRYVLVEFPVFESFRNIRTGLHRLLMNGYLPILAHTERYEALYKNFDRIEELIKLGVYIQMNITSILGGFINKRSRYCKKLMDYGYIHFVATDSHSDHNREPRMIKGVNYLRKKYGIELVNQLLVKNTSQLLSNKYLCDEEEEQVYAKQ</sequence>
<proteinExistence type="inferred from homology"/>
<dbReference type="GO" id="GO:0030145">
    <property type="term" value="F:manganese ion binding"/>
    <property type="evidence" value="ECO:0007669"/>
    <property type="project" value="InterPro"/>
</dbReference>
<name>A0A3D2X1Q3_9FIRM</name>
<dbReference type="EMBL" id="DPVV01000047">
    <property type="protein sequence ID" value="HCL01042.1"/>
    <property type="molecule type" value="Genomic_DNA"/>
</dbReference>
<reference evidence="6 7" key="1">
    <citation type="journal article" date="2018" name="Nat. Biotechnol.">
        <title>A standardized bacterial taxonomy based on genome phylogeny substantially revises the tree of life.</title>
        <authorList>
            <person name="Parks D.H."/>
            <person name="Chuvochina M."/>
            <person name="Waite D.W."/>
            <person name="Rinke C."/>
            <person name="Skarshewski A."/>
            <person name="Chaumeil P.A."/>
            <person name="Hugenholtz P."/>
        </authorList>
    </citation>
    <scope>NUCLEOTIDE SEQUENCE [LARGE SCALE GENOMIC DNA]</scope>
    <source>
        <strain evidence="6">UBA11728</strain>
    </source>
</reference>
<dbReference type="PANTHER" id="PTHR39181">
    <property type="entry name" value="TYROSINE-PROTEIN PHOSPHATASE YWQE"/>
    <property type="match status" value="1"/>
</dbReference>
<evidence type="ECO:0000256" key="3">
    <source>
        <dbReference type="ARBA" id="ARBA00022801"/>
    </source>
</evidence>